<feature type="chain" id="PRO_5005223209" evidence="2">
    <location>
        <begin position="21"/>
        <end position="288"/>
    </location>
</feature>
<protein>
    <submittedName>
        <fullName evidence="3">Uncharacterized protein</fullName>
    </submittedName>
</protein>
<feature type="region of interest" description="Disordered" evidence="1">
    <location>
        <begin position="253"/>
        <end position="288"/>
    </location>
</feature>
<reference evidence="3" key="1">
    <citation type="submission" date="2015-04" db="EMBL/GenBank/DDBJ databases">
        <title>The genome sequence of the plant pathogenic Rhizarian Plasmodiophora brassicae reveals insights in its biotrophic life cycle and the origin of chitin synthesis.</title>
        <authorList>
            <person name="Schwelm A."/>
            <person name="Fogelqvist J."/>
            <person name="Knaust A."/>
            <person name="Julke S."/>
            <person name="Lilja T."/>
            <person name="Dhandapani V."/>
            <person name="Bonilla-Rosso G."/>
            <person name="Karlsson M."/>
            <person name="Shevchenko A."/>
            <person name="Choi S.R."/>
            <person name="Kim H.G."/>
            <person name="Park J.Y."/>
            <person name="Lim Y.P."/>
            <person name="Ludwig-Muller J."/>
            <person name="Dixelius C."/>
        </authorList>
    </citation>
    <scope>NUCLEOTIDE SEQUENCE</scope>
    <source>
        <tissue evidence="3">Potato root galls</tissue>
    </source>
</reference>
<sequence>MFQVTVLYVIWLTIICHSDGAIYPIKTVLKAAFEDQRVNTESDDVFMQDDDVFTQDDQDNRFPCPMDLITGPVLEDEIVFKKIDEIRGKISRLSEGEQGIIQKWAKDLLFAVKSQEHELSVSGDNPSNPSSTLRFKVQRLRNEITLQEPDPDRGYFSNELLVKRAIFDRLVFEKQLEDFEMKANTFFPSWATPDFVRRIQCYIFLDALLTDYSPERNHYALLATDSPTRDHAIVLVWFTGSYLRADPNYLREPATSDIDGQDHDSFDDAIGHPEQPDLPDLPTGELDM</sequence>
<evidence type="ECO:0000256" key="1">
    <source>
        <dbReference type="SAM" id="MobiDB-lite"/>
    </source>
</evidence>
<accession>A0A0H5RAI4</accession>
<dbReference type="EMBL" id="HACM01010641">
    <property type="protein sequence ID" value="CRZ11083.1"/>
    <property type="molecule type" value="Transcribed_RNA"/>
</dbReference>
<feature type="compositionally biased region" description="Basic and acidic residues" evidence="1">
    <location>
        <begin position="260"/>
        <end position="275"/>
    </location>
</feature>
<name>A0A0H5RAI4_9EUKA</name>
<organism evidence="3">
    <name type="scientific">Spongospora subterranea</name>
    <dbReference type="NCBI Taxonomy" id="70186"/>
    <lineage>
        <taxon>Eukaryota</taxon>
        <taxon>Sar</taxon>
        <taxon>Rhizaria</taxon>
        <taxon>Endomyxa</taxon>
        <taxon>Phytomyxea</taxon>
        <taxon>Plasmodiophorida</taxon>
        <taxon>Plasmodiophoridae</taxon>
        <taxon>Spongospora</taxon>
    </lineage>
</organism>
<feature type="signal peptide" evidence="2">
    <location>
        <begin position="1"/>
        <end position="20"/>
    </location>
</feature>
<keyword evidence="2" id="KW-0732">Signal</keyword>
<evidence type="ECO:0000313" key="3">
    <source>
        <dbReference type="EMBL" id="CRZ11083.1"/>
    </source>
</evidence>
<evidence type="ECO:0000256" key="2">
    <source>
        <dbReference type="SAM" id="SignalP"/>
    </source>
</evidence>
<proteinExistence type="predicted"/>
<dbReference type="AlphaFoldDB" id="A0A0H5RAI4"/>